<accession>A0ABU4Y1B3</accession>
<keyword evidence="1" id="KW-0472">Membrane</keyword>
<evidence type="ECO:0000313" key="3">
    <source>
        <dbReference type="Proteomes" id="UP001287059"/>
    </source>
</evidence>
<feature type="transmembrane region" description="Helical" evidence="1">
    <location>
        <begin position="183"/>
        <end position="204"/>
    </location>
</feature>
<feature type="transmembrane region" description="Helical" evidence="1">
    <location>
        <begin position="21"/>
        <end position="39"/>
    </location>
</feature>
<feature type="transmembrane region" description="Helical" evidence="1">
    <location>
        <begin position="93"/>
        <end position="112"/>
    </location>
</feature>
<organism evidence="2 3">
    <name type="scientific">Mesorhizobium album</name>
    <dbReference type="NCBI Taxonomy" id="3072314"/>
    <lineage>
        <taxon>Bacteria</taxon>
        <taxon>Pseudomonadati</taxon>
        <taxon>Pseudomonadota</taxon>
        <taxon>Alphaproteobacteria</taxon>
        <taxon>Hyphomicrobiales</taxon>
        <taxon>Phyllobacteriaceae</taxon>
        <taxon>Mesorhizobium</taxon>
    </lineage>
</organism>
<gene>
    <name evidence="2" type="ORF">RFN28_20075</name>
</gene>
<feature type="transmembrane region" description="Helical" evidence="1">
    <location>
        <begin position="158"/>
        <end position="176"/>
    </location>
</feature>
<feature type="transmembrane region" description="Helical" evidence="1">
    <location>
        <begin position="59"/>
        <end position="84"/>
    </location>
</feature>
<evidence type="ECO:0000313" key="2">
    <source>
        <dbReference type="EMBL" id="MDX8480748.1"/>
    </source>
</evidence>
<sequence>MSTNRLTEPSPSPRNLLGFSSRLLLAGQILYIAVTQFHAGGDANDHHHIFATYAENAIWTAVHLGQFAGIAMLLAGLVTLSFVLDDEDGTARWLGRVGGAVAVAALALYGALQAVDGVALKQAVNAWASAPETEKAARFAGAEAIRWLEWGMRSYQDFAMGLALLFFAAALARTAWITRPAGWLMGLCGLAYLAQGWVAGTQGFAPAQSVAIVLSWVLGLAWMIWLAVAARRRGAASSAA</sequence>
<dbReference type="EMBL" id="JAVIIW010000023">
    <property type="protein sequence ID" value="MDX8480748.1"/>
    <property type="molecule type" value="Genomic_DNA"/>
</dbReference>
<protein>
    <recommendedName>
        <fullName evidence="4">DUF4386 domain-containing protein</fullName>
    </recommendedName>
</protein>
<reference evidence="2 3" key="1">
    <citation type="submission" date="2023-08" db="EMBL/GenBank/DDBJ databases">
        <title>Implementing the SeqCode for naming new Mesorhizobium species isolated from Vachellia karroo root nodules.</title>
        <authorList>
            <person name="Van Lill M."/>
        </authorList>
    </citation>
    <scope>NUCLEOTIDE SEQUENCE [LARGE SCALE GENOMIC DNA]</scope>
    <source>
        <strain evidence="2 3">VK24D</strain>
    </source>
</reference>
<dbReference type="RefSeq" id="WP_320289051.1">
    <property type="nucleotide sequence ID" value="NZ_JAVIIW010000023.1"/>
</dbReference>
<name>A0ABU4Y1B3_9HYPH</name>
<evidence type="ECO:0008006" key="4">
    <source>
        <dbReference type="Google" id="ProtNLM"/>
    </source>
</evidence>
<comment type="caution">
    <text evidence="2">The sequence shown here is derived from an EMBL/GenBank/DDBJ whole genome shotgun (WGS) entry which is preliminary data.</text>
</comment>
<feature type="transmembrane region" description="Helical" evidence="1">
    <location>
        <begin position="210"/>
        <end position="230"/>
    </location>
</feature>
<keyword evidence="1" id="KW-1133">Transmembrane helix</keyword>
<keyword evidence="3" id="KW-1185">Reference proteome</keyword>
<evidence type="ECO:0000256" key="1">
    <source>
        <dbReference type="SAM" id="Phobius"/>
    </source>
</evidence>
<dbReference type="Proteomes" id="UP001287059">
    <property type="component" value="Unassembled WGS sequence"/>
</dbReference>
<keyword evidence="1" id="KW-0812">Transmembrane</keyword>
<proteinExistence type="predicted"/>